<reference evidence="3 4" key="1">
    <citation type="submission" date="2014-02" db="EMBL/GenBank/DDBJ databases">
        <title>The genome sequence of the entomopathogenic fungus Metarhizium robertsii ARSEF 2575.</title>
        <authorList>
            <person name="Giuliano Garisto Donzelli B."/>
            <person name="Roe B.A."/>
            <person name="Macmil S.L."/>
            <person name="Krasnoff S.B."/>
            <person name="Gibson D.M."/>
        </authorList>
    </citation>
    <scope>NUCLEOTIDE SEQUENCE [LARGE SCALE GENOMIC DNA]</scope>
    <source>
        <strain evidence="3 4">ARSEF 2575</strain>
    </source>
</reference>
<dbReference type="OrthoDB" id="74764at2759"/>
<evidence type="ECO:0000313" key="3">
    <source>
        <dbReference type="EMBL" id="EXV06071.1"/>
    </source>
</evidence>
<evidence type="ECO:0000256" key="1">
    <source>
        <dbReference type="SAM" id="MobiDB-lite"/>
    </source>
</evidence>
<proteinExistence type="predicted"/>
<protein>
    <submittedName>
        <fullName evidence="3">DUF1996 domain protein</fullName>
    </submittedName>
</protein>
<name>A0A0A1V909_9HYPO</name>
<dbReference type="PANTHER" id="PTHR43662:SF11">
    <property type="entry name" value="WSC DOMAIN-CONTAINING PROTEIN"/>
    <property type="match status" value="1"/>
</dbReference>
<organism evidence="3 4">
    <name type="scientific">Metarhizium robertsii</name>
    <dbReference type="NCBI Taxonomy" id="568076"/>
    <lineage>
        <taxon>Eukaryota</taxon>
        <taxon>Fungi</taxon>
        <taxon>Dikarya</taxon>
        <taxon>Ascomycota</taxon>
        <taxon>Pezizomycotina</taxon>
        <taxon>Sordariomycetes</taxon>
        <taxon>Hypocreomycetidae</taxon>
        <taxon>Hypocreales</taxon>
        <taxon>Clavicipitaceae</taxon>
        <taxon>Metarhizium</taxon>
    </lineage>
</organism>
<dbReference type="AlphaFoldDB" id="A0A0A1V909"/>
<dbReference type="EMBL" id="JELW01000001">
    <property type="protein sequence ID" value="EXV06071.1"/>
    <property type="molecule type" value="Genomic_DNA"/>
</dbReference>
<comment type="caution">
    <text evidence="3">The sequence shown here is derived from an EMBL/GenBank/DDBJ whole genome shotgun (WGS) entry which is preliminary data.</text>
</comment>
<feature type="domain" description="DUF1996" evidence="2">
    <location>
        <begin position="38"/>
        <end position="273"/>
    </location>
</feature>
<accession>A0A0A1V909</accession>
<dbReference type="HOGENOM" id="CLU_014722_2_2_1"/>
<dbReference type="InterPro" id="IPR018535">
    <property type="entry name" value="DUF1996"/>
</dbReference>
<dbReference type="eggNOG" id="ENOG502RZAK">
    <property type="taxonomic scope" value="Eukaryota"/>
</dbReference>
<dbReference type="Proteomes" id="UP000030151">
    <property type="component" value="Unassembled WGS sequence"/>
</dbReference>
<feature type="region of interest" description="Disordered" evidence="1">
    <location>
        <begin position="293"/>
        <end position="345"/>
    </location>
</feature>
<gene>
    <name evidence="3" type="ORF">X797_000789</name>
</gene>
<dbReference type="Pfam" id="PF09362">
    <property type="entry name" value="DUF1996"/>
    <property type="match status" value="1"/>
</dbReference>
<evidence type="ECO:0000259" key="2">
    <source>
        <dbReference type="Pfam" id="PF09362"/>
    </source>
</evidence>
<evidence type="ECO:0000313" key="4">
    <source>
        <dbReference type="Proteomes" id="UP000030151"/>
    </source>
</evidence>
<sequence>MVSIRVKSAIAVASALTPGSIAQLFTVNCAPLTFYRGDPIIFPGVISPHVHAIVGGTRFALNLTNEQASQARATTCDKHLDKSNYWQPQLYHQRRDGKFELVEMQGTAAYYIDRACDYAPGKQNCKNAPHAKAPPKGLRMVVGDPTLSPGDTRTYNKSNPEQRAISHVCLGADGGETPHLPAKPCPRMRAETFFPSCWDGKNLDSRDHKSHMAFPAVGDYNTGVCPQSHPVAILSVFFEFFYNTGAVKDFNRWVWAMGDPTGYGLHGDYLNGWADQAKLDRAIETCTGPNGVNDAGCSLNVGPDGPGRSSRQPVEVPPPNEEIGFKGPLDKLPGDNPVTGHPVQG</sequence>
<dbReference type="PANTHER" id="PTHR43662">
    <property type="match status" value="1"/>
</dbReference>